<evidence type="ECO:0000313" key="1">
    <source>
        <dbReference type="EMBL" id="GFR75415.1"/>
    </source>
</evidence>
<dbReference type="Proteomes" id="UP000762676">
    <property type="component" value="Unassembled WGS sequence"/>
</dbReference>
<protein>
    <submittedName>
        <fullName evidence="1">Uncharacterized protein</fullName>
    </submittedName>
</protein>
<sequence>MDILCLRTESRSLFPSRCVACLFPSHFPTRNQRDADAKTWFFHLPRWRLPCSFPSCLVKAQTGSGYWPHSGVPPDGLAGVGDRQSEPACVSTIRGHNSREPRVGDKF</sequence>
<keyword evidence="2" id="KW-1185">Reference proteome</keyword>
<proteinExistence type="predicted"/>
<comment type="caution">
    <text evidence="1">The sequence shown here is derived from an EMBL/GenBank/DDBJ whole genome shotgun (WGS) entry which is preliminary data.</text>
</comment>
<evidence type="ECO:0000313" key="2">
    <source>
        <dbReference type="Proteomes" id="UP000762676"/>
    </source>
</evidence>
<dbReference type="EMBL" id="BMAT01011588">
    <property type="protein sequence ID" value="GFR75415.1"/>
    <property type="molecule type" value="Genomic_DNA"/>
</dbReference>
<reference evidence="1 2" key="1">
    <citation type="journal article" date="2021" name="Elife">
        <title>Chloroplast acquisition without the gene transfer in kleptoplastic sea slugs, Plakobranchus ocellatus.</title>
        <authorList>
            <person name="Maeda T."/>
            <person name="Takahashi S."/>
            <person name="Yoshida T."/>
            <person name="Shimamura S."/>
            <person name="Takaki Y."/>
            <person name="Nagai Y."/>
            <person name="Toyoda A."/>
            <person name="Suzuki Y."/>
            <person name="Arimoto A."/>
            <person name="Ishii H."/>
            <person name="Satoh N."/>
            <person name="Nishiyama T."/>
            <person name="Hasebe M."/>
            <person name="Maruyama T."/>
            <person name="Minagawa J."/>
            <person name="Obokata J."/>
            <person name="Shigenobu S."/>
        </authorList>
    </citation>
    <scope>NUCLEOTIDE SEQUENCE [LARGE SCALE GENOMIC DNA]</scope>
</reference>
<gene>
    <name evidence="1" type="ORF">ElyMa_005776400</name>
</gene>
<dbReference type="AlphaFoldDB" id="A0AAV4FRW8"/>
<organism evidence="1 2">
    <name type="scientific">Elysia marginata</name>
    <dbReference type="NCBI Taxonomy" id="1093978"/>
    <lineage>
        <taxon>Eukaryota</taxon>
        <taxon>Metazoa</taxon>
        <taxon>Spiralia</taxon>
        <taxon>Lophotrochozoa</taxon>
        <taxon>Mollusca</taxon>
        <taxon>Gastropoda</taxon>
        <taxon>Heterobranchia</taxon>
        <taxon>Euthyneura</taxon>
        <taxon>Panpulmonata</taxon>
        <taxon>Sacoglossa</taxon>
        <taxon>Placobranchoidea</taxon>
        <taxon>Plakobranchidae</taxon>
        <taxon>Elysia</taxon>
    </lineage>
</organism>
<name>A0AAV4FRW8_9GAST</name>
<accession>A0AAV4FRW8</accession>